<proteinExistence type="predicted"/>
<dbReference type="InterPro" id="IPR050312">
    <property type="entry name" value="IolE/XylAMocC-like"/>
</dbReference>
<comment type="caution">
    <text evidence="2">The sequence shown here is derived from an EMBL/GenBank/DDBJ whole genome shotgun (WGS) entry which is preliminary data.</text>
</comment>
<dbReference type="PANTHER" id="PTHR12110">
    <property type="entry name" value="HYDROXYPYRUVATE ISOMERASE"/>
    <property type="match status" value="1"/>
</dbReference>
<protein>
    <submittedName>
        <fullName evidence="2">Xylose isomerase-like TIM barrel</fullName>
    </submittedName>
</protein>
<accession>A0A1J5S3U2</accession>
<dbReference type="EMBL" id="MLJW01000175">
    <property type="protein sequence ID" value="OIQ95005.1"/>
    <property type="molecule type" value="Genomic_DNA"/>
</dbReference>
<dbReference type="InterPro" id="IPR013022">
    <property type="entry name" value="Xyl_isomerase-like_TIM-brl"/>
</dbReference>
<dbReference type="Gene3D" id="3.20.20.150">
    <property type="entry name" value="Divalent-metal-dependent TIM barrel enzymes"/>
    <property type="match status" value="1"/>
</dbReference>
<reference evidence="2" key="1">
    <citation type="submission" date="2016-10" db="EMBL/GenBank/DDBJ databases">
        <title>Sequence of Gallionella enrichment culture.</title>
        <authorList>
            <person name="Poehlein A."/>
            <person name="Muehling M."/>
            <person name="Daniel R."/>
        </authorList>
    </citation>
    <scope>NUCLEOTIDE SEQUENCE</scope>
</reference>
<name>A0A1J5S3U2_9ZZZZ</name>
<dbReference type="Pfam" id="PF01261">
    <property type="entry name" value="AP_endonuc_2"/>
    <property type="match status" value="1"/>
</dbReference>
<evidence type="ECO:0000313" key="2">
    <source>
        <dbReference type="EMBL" id="OIQ95005.1"/>
    </source>
</evidence>
<evidence type="ECO:0000259" key="1">
    <source>
        <dbReference type="Pfam" id="PF01261"/>
    </source>
</evidence>
<dbReference type="SUPFAM" id="SSF51658">
    <property type="entry name" value="Xylose isomerase-like"/>
    <property type="match status" value="1"/>
</dbReference>
<organism evidence="2">
    <name type="scientific">mine drainage metagenome</name>
    <dbReference type="NCBI Taxonomy" id="410659"/>
    <lineage>
        <taxon>unclassified sequences</taxon>
        <taxon>metagenomes</taxon>
        <taxon>ecological metagenomes</taxon>
    </lineage>
</organism>
<feature type="domain" description="Xylose isomerase-like TIM barrel" evidence="1">
    <location>
        <begin position="20"/>
        <end position="273"/>
    </location>
</feature>
<dbReference type="GO" id="GO:0016853">
    <property type="term" value="F:isomerase activity"/>
    <property type="evidence" value="ECO:0007669"/>
    <property type="project" value="UniProtKB-KW"/>
</dbReference>
<dbReference type="AlphaFoldDB" id="A0A1J5S3U2"/>
<gene>
    <name evidence="2" type="ORF">GALL_230190</name>
</gene>
<dbReference type="PANTHER" id="PTHR12110:SF21">
    <property type="entry name" value="XYLOSE ISOMERASE-LIKE TIM BARREL DOMAIN-CONTAINING PROTEIN"/>
    <property type="match status" value="1"/>
</dbReference>
<keyword evidence="2" id="KW-0413">Isomerase</keyword>
<sequence>MKLGVRAHDFGKLPVDELAARIAAHGLESIQLAPTKALAGFDLDEGRLSPGFAAGVAEAFRRRGIRIAVLGCYINLGDRDESRRRPQLERFKAYLRFARDFGCSVVGTETGSLNADFSRHPDNGGEEAFQIVLSGVRELVREAEKFGVFVCIEAVERYVISSPQRLRRLIDEVDSPNLQVIYDPVNLLWPTNCARQDEILEEAHALLGDRICIVHAKDFSAEGGAFVELPAGTGELDYSKVLRWVREHKPGIDVLLENTSPDTIADTVAFMRAAYRDA</sequence>
<dbReference type="InterPro" id="IPR036237">
    <property type="entry name" value="Xyl_isomerase-like_sf"/>
</dbReference>